<dbReference type="InterPro" id="IPR027839">
    <property type="entry name" value="DUF4432"/>
</dbReference>
<dbReference type="NCBIfam" id="TIGR00885">
    <property type="entry name" value="fucP"/>
    <property type="match status" value="1"/>
</dbReference>
<dbReference type="NCBIfam" id="TIGR00126">
    <property type="entry name" value="deoC"/>
    <property type="match status" value="1"/>
</dbReference>
<dbReference type="CDD" id="cd09269">
    <property type="entry name" value="deoxyribose_mutarotase"/>
    <property type="match status" value="1"/>
</dbReference>
<keyword evidence="10" id="KW-0812">Transmembrane</keyword>
<dbReference type="InterPro" id="IPR028581">
    <property type="entry name" value="DeoC_typeI"/>
</dbReference>
<dbReference type="InterPro" id="IPR013785">
    <property type="entry name" value="Aldolase_TIM"/>
</dbReference>
<dbReference type="GO" id="GO:0046386">
    <property type="term" value="P:deoxyribose phosphate catabolic process"/>
    <property type="evidence" value="ECO:0007669"/>
    <property type="project" value="UniProtKB-UniPathway"/>
</dbReference>
<dbReference type="InterPro" id="IPR011701">
    <property type="entry name" value="MFS"/>
</dbReference>
<dbReference type="GO" id="GO:0004139">
    <property type="term" value="F:deoxyribose-phosphate aldolase activity"/>
    <property type="evidence" value="ECO:0007669"/>
    <property type="project" value="UniProtKB-EC"/>
</dbReference>
<dbReference type="GO" id="GO:0009264">
    <property type="term" value="P:deoxyribonucleotide catabolic process"/>
    <property type="evidence" value="ECO:0007669"/>
    <property type="project" value="InterPro"/>
</dbReference>
<evidence type="ECO:0000256" key="8">
    <source>
        <dbReference type="ARBA" id="ARBA00032755"/>
    </source>
</evidence>
<dbReference type="EMBL" id="LN890959">
    <property type="protein sequence ID" value="CUS14473.1"/>
    <property type="molecule type" value="Genomic_DNA"/>
</dbReference>
<feature type="transmembrane region" description="Helical" evidence="10">
    <location>
        <begin position="266"/>
        <end position="290"/>
    </location>
</feature>
<dbReference type="GO" id="GO:0005737">
    <property type="term" value="C:cytoplasm"/>
    <property type="evidence" value="ECO:0007669"/>
    <property type="project" value="InterPro"/>
</dbReference>
<keyword evidence="7" id="KW-0704">Schiff base</keyword>
<dbReference type="Gene3D" id="1.20.1250.20">
    <property type="entry name" value="MFS general substrate transporter like domains"/>
    <property type="match status" value="2"/>
</dbReference>
<keyword evidence="6" id="KW-0456">Lyase</keyword>
<dbReference type="Pfam" id="PF07690">
    <property type="entry name" value="MFS_1"/>
    <property type="match status" value="1"/>
</dbReference>
<feature type="transmembrane region" description="Helical" evidence="10">
    <location>
        <begin position="302"/>
        <end position="320"/>
    </location>
</feature>
<dbReference type="PANTHER" id="PTHR43702:SF11">
    <property type="entry name" value="L-FUCOSE-PROTON SYMPORTER"/>
    <property type="match status" value="1"/>
</dbReference>
<feature type="transmembrane region" description="Helical" evidence="10">
    <location>
        <begin position="71"/>
        <end position="92"/>
    </location>
</feature>
<comment type="catalytic activity">
    <reaction evidence="9">
        <text>2-deoxy-D-ribose 5-phosphate = D-glyceraldehyde 3-phosphate + acetaldehyde</text>
        <dbReference type="Rhea" id="RHEA:12821"/>
        <dbReference type="ChEBI" id="CHEBI:15343"/>
        <dbReference type="ChEBI" id="CHEBI:59776"/>
        <dbReference type="ChEBI" id="CHEBI:62877"/>
        <dbReference type="EC" id="4.1.2.4"/>
    </reaction>
</comment>
<evidence type="ECO:0000256" key="4">
    <source>
        <dbReference type="ARBA" id="ARBA00022475"/>
    </source>
</evidence>
<dbReference type="GO" id="GO:0015535">
    <property type="term" value="F:fucose:proton symporter activity"/>
    <property type="evidence" value="ECO:0007669"/>
    <property type="project" value="InterPro"/>
</dbReference>
<evidence type="ECO:0000256" key="7">
    <source>
        <dbReference type="ARBA" id="ARBA00023270"/>
    </source>
</evidence>
<dbReference type="Pfam" id="PF01791">
    <property type="entry name" value="DeoC"/>
    <property type="match status" value="1"/>
</dbReference>
<dbReference type="AlphaFoldDB" id="A0A292Q6T5"/>
<evidence type="ECO:0000256" key="10">
    <source>
        <dbReference type="SAM" id="Phobius"/>
    </source>
</evidence>
<sequence>MAGAPYIPRRITMTKVPLQQTADGFYLNRTPWFAFLLLCSIFALWAAAASMNDVLIAHFKKAFLLSDFQTAFVQSAFYLGYFFVAIPAAMVVRRFGYKSTILVGLMLYMAGCALFFPAASTATYGMFLMALFVIACGLSFLETACNTYSTLMGPRETGTRRLNISQTFHPFGAMAGVYVGSFVMFKDTDATHEQLTQMSASEAAIQQLEMIQSTLLPYKWMIAVLVLMFILIAITRFPACRGNAKADVKKPSLGQSLARLSRNPRFTFGVLAQFLYVGAQVGVWSFTIRLAMQMGGMNERSASWFLLTTFAAYFVGKMIANLLMRKLHPAKVLAIYGVLTIALLAYTILVPNISAVYAAVAVSIFLGPCWPTIYGLTIEGLGEDTSVGGSLLVMSIVGGGVIPVFQGLLSDATHGNMQLAYSVPLLCFVGWRGGGLMKTFTLALSPEQFSGAEKTLLQSADFRVLAWTYPSGVKALALENARGRVVALPYQGQMIWSATFDGCELTMRNMFRQPKPSATVIGTYGCFMFHAGLLRNGCPTPSDDHPLHGEMPCAPMDAAWLEVGEDAAGLYLRLGGDYEYVQGFGDHYRATPTLTLRAGSGVFDIGMAVTNLAGKAMELMYMAHMNYAYIPGARFVEPLAGARVRVRSSVPAHVKPTPEWAAYMAELSRDPSRLSSLDSPALHDPEIVCFFEEVPADTAGNAHFLLDHPEGSAFYTHYRPDQFSHATRWVLHNADQGVAAFVLPSTCEPEGYLAEKTKGNVRSLAGGQQALFSAADEVRQGWSHHPLRAILGDQFTVRFGQLLVGDHHIELFEAGEMRGAHNVELAVIGQQQAVLGLAQNLLFDRHFIEVEAGDTEGLADTCGRNEGPGQTHAVEDAALVGMVEHLVLAMKGAATQNDSAVGLLLQLEQHVQRIADRRELQLIGNEINHKRHRGAAVEEHRVATFDKRGRELAYTAFLLHMPSALLRNLVVRRLGRVEGKGDMPAEQVELVRVTVQVPAQGHFRDFQQCGHFPQVDRLLVLQGLLDHCAHRAPSPGTDFMTSITPAALAQFIDHTLLAPDATRQQIAALCKEAQEYGFYSVCVNSGQVPYAAQLLSGQKVKVCAVVGFPLGAGLSESKAFEAQQAIAVGAGEIDMVLNIGALREGLLDTVRDDIARVHQACGSVPLKVILETCLLDEEQKIRACEICRELGVAFVKTSTGFSHHGATAGDIALMRRIVGPQMGVKASGGVRDYATAVAMIEAGATRLGTSSGVSIVSGKPAEAAGY</sequence>
<dbReference type="SUPFAM" id="SSF103473">
    <property type="entry name" value="MFS general substrate transporter"/>
    <property type="match status" value="1"/>
</dbReference>
<dbReference type="SMART" id="SM01133">
    <property type="entry name" value="DeoC"/>
    <property type="match status" value="1"/>
</dbReference>
<keyword evidence="12" id="KW-1185">Reference proteome</keyword>
<feature type="transmembrane region" description="Helical" evidence="10">
    <location>
        <begin position="220"/>
        <end position="239"/>
    </location>
</feature>
<feature type="transmembrane region" description="Helical" evidence="10">
    <location>
        <begin position="32"/>
        <end position="51"/>
    </location>
</feature>
<dbReference type="InterPro" id="IPR036259">
    <property type="entry name" value="MFS_trans_sf"/>
</dbReference>
<evidence type="ECO:0000256" key="6">
    <source>
        <dbReference type="ARBA" id="ARBA00023239"/>
    </source>
</evidence>
<dbReference type="PANTHER" id="PTHR43702">
    <property type="entry name" value="L-FUCOSE-PROTON SYMPORTER"/>
    <property type="match status" value="1"/>
</dbReference>
<evidence type="ECO:0000256" key="5">
    <source>
        <dbReference type="ARBA" id="ARBA00022490"/>
    </source>
</evidence>
<dbReference type="CDD" id="cd00959">
    <property type="entry name" value="DeoC"/>
    <property type="match status" value="1"/>
</dbReference>
<dbReference type="EC" id="4.1.2.4" evidence="3"/>
<evidence type="ECO:0000256" key="1">
    <source>
        <dbReference type="ARBA" id="ARBA00004429"/>
    </source>
</evidence>
<feature type="transmembrane region" description="Helical" evidence="10">
    <location>
        <begin position="355"/>
        <end position="377"/>
    </location>
</feature>
<name>A0A292Q6T5_9PEZI</name>
<keyword evidence="10" id="KW-1133">Transmembrane helix</keyword>
<evidence type="ECO:0000256" key="2">
    <source>
        <dbReference type="ARBA" id="ARBA00010936"/>
    </source>
</evidence>
<dbReference type="HAMAP" id="MF_00114">
    <property type="entry name" value="DeoC_type1"/>
    <property type="match status" value="1"/>
</dbReference>
<dbReference type="InterPro" id="IPR011343">
    <property type="entry name" value="DeoC"/>
</dbReference>
<dbReference type="InterPro" id="IPR014718">
    <property type="entry name" value="GH-type_carb-bd"/>
</dbReference>
<dbReference type="InterPro" id="IPR002915">
    <property type="entry name" value="DeoC/FbaB/LacD_aldolase"/>
</dbReference>
<dbReference type="Gene3D" id="2.70.98.10">
    <property type="match status" value="1"/>
</dbReference>
<dbReference type="CDD" id="cd17394">
    <property type="entry name" value="MFS_FucP_like"/>
    <property type="match status" value="1"/>
</dbReference>
<evidence type="ECO:0000256" key="9">
    <source>
        <dbReference type="ARBA" id="ARBA00048791"/>
    </source>
</evidence>
<evidence type="ECO:0000313" key="11">
    <source>
        <dbReference type="EMBL" id="CUS14473.1"/>
    </source>
</evidence>
<dbReference type="Proteomes" id="UP001412239">
    <property type="component" value="Unassembled WGS sequence"/>
</dbReference>
<feature type="transmembrane region" description="Helical" evidence="10">
    <location>
        <begin position="332"/>
        <end position="349"/>
    </location>
</feature>
<evidence type="ECO:0000256" key="3">
    <source>
        <dbReference type="ARBA" id="ARBA00012515"/>
    </source>
</evidence>
<keyword evidence="5" id="KW-0963">Cytoplasm</keyword>
<dbReference type="FunFam" id="3.20.20.70:FF:000044">
    <property type="entry name" value="Deoxyribose-phosphate aldolase"/>
    <property type="match status" value="1"/>
</dbReference>
<keyword evidence="10" id="KW-0472">Membrane</keyword>
<dbReference type="InterPro" id="IPR050375">
    <property type="entry name" value="MFS_TsgA-like"/>
</dbReference>
<dbReference type="GO" id="GO:0030246">
    <property type="term" value="F:carbohydrate binding"/>
    <property type="evidence" value="ECO:0007669"/>
    <property type="project" value="InterPro"/>
</dbReference>
<organism evidence="11 12">
    <name type="scientific">Tuber aestivum</name>
    <name type="common">summer truffle</name>
    <dbReference type="NCBI Taxonomy" id="59557"/>
    <lineage>
        <taxon>Eukaryota</taxon>
        <taxon>Fungi</taxon>
        <taxon>Dikarya</taxon>
        <taxon>Ascomycota</taxon>
        <taxon>Pezizomycotina</taxon>
        <taxon>Pezizomycetes</taxon>
        <taxon>Pezizales</taxon>
        <taxon>Tuberaceae</taxon>
        <taxon>Tuber</taxon>
    </lineage>
</organism>
<gene>
    <name evidence="11" type="ORF">GSTUAT00001524001</name>
</gene>
<dbReference type="InterPro" id="IPR005275">
    <property type="entry name" value="Lfuc_symporter_FucP"/>
</dbReference>
<reference evidence="11" key="1">
    <citation type="submission" date="2015-10" db="EMBL/GenBank/DDBJ databases">
        <authorList>
            <person name="Regsiter A."/>
            <person name="william w."/>
        </authorList>
    </citation>
    <scope>NUCLEOTIDE SEQUENCE</scope>
    <source>
        <strain evidence="11">Montdore</strain>
    </source>
</reference>
<dbReference type="GO" id="GO:0005886">
    <property type="term" value="C:plasma membrane"/>
    <property type="evidence" value="ECO:0007669"/>
    <property type="project" value="UniProtKB-SubCell"/>
</dbReference>
<dbReference type="Gene3D" id="3.20.20.70">
    <property type="entry name" value="Aldolase class I"/>
    <property type="match status" value="1"/>
</dbReference>
<keyword evidence="4" id="KW-1003">Cell membrane</keyword>
<feature type="transmembrane region" description="Helical" evidence="10">
    <location>
        <begin position="162"/>
        <end position="185"/>
    </location>
</feature>
<accession>A0A292Q6T5</accession>
<feature type="transmembrane region" description="Helical" evidence="10">
    <location>
        <begin position="389"/>
        <end position="409"/>
    </location>
</feature>
<feature type="transmembrane region" description="Helical" evidence="10">
    <location>
        <begin position="122"/>
        <end position="141"/>
    </location>
</feature>
<dbReference type="UniPathway" id="UPA00002">
    <property type="reaction ID" value="UER00468"/>
</dbReference>
<comment type="subcellular location">
    <subcellularLocation>
        <location evidence="1">Cell inner membrane</location>
        <topology evidence="1">Multi-pass membrane protein</topology>
    </subcellularLocation>
</comment>
<dbReference type="Pfam" id="PF14486">
    <property type="entry name" value="DUF4432"/>
    <property type="match status" value="1"/>
</dbReference>
<comment type="similarity">
    <text evidence="2">Belongs to the DeoC/FbaB aldolase family. DeoC type 1 subfamily.</text>
</comment>
<evidence type="ECO:0000313" key="12">
    <source>
        <dbReference type="Proteomes" id="UP001412239"/>
    </source>
</evidence>
<proteinExistence type="inferred from homology"/>
<feature type="transmembrane region" description="Helical" evidence="10">
    <location>
        <begin position="99"/>
        <end position="116"/>
    </location>
</feature>
<dbReference type="SUPFAM" id="SSF51569">
    <property type="entry name" value="Aldolase"/>
    <property type="match status" value="1"/>
</dbReference>
<protein>
    <recommendedName>
        <fullName evidence="3">deoxyribose-phosphate aldolase</fullName>
        <ecNumber evidence="3">4.1.2.4</ecNumber>
    </recommendedName>
    <alternativeName>
        <fullName evidence="8">2-deoxy-D-ribose 5-phosphate aldolase</fullName>
    </alternativeName>
</protein>